<evidence type="ECO:0000313" key="1">
    <source>
        <dbReference type="EMBL" id="KAJ9120769.1"/>
    </source>
</evidence>
<gene>
    <name evidence="1" type="ORF">QFC22_002701</name>
</gene>
<protein>
    <submittedName>
        <fullName evidence="1">Uncharacterized protein</fullName>
    </submittedName>
</protein>
<dbReference type="Proteomes" id="UP001243375">
    <property type="component" value="Unassembled WGS sequence"/>
</dbReference>
<organism evidence="1 2">
    <name type="scientific">Naganishia vaughanmartiniae</name>
    <dbReference type="NCBI Taxonomy" id="1424756"/>
    <lineage>
        <taxon>Eukaryota</taxon>
        <taxon>Fungi</taxon>
        <taxon>Dikarya</taxon>
        <taxon>Basidiomycota</taxon>
        <taxon>Agaricomycotina</taxon>
        <taxon>Tremellomycetes</taxon>
        <taxon>Filobasidiales</taxon>
        <taxon>Filobasidiaceae</taxon>
        <taxon>Naganishia</taxon>
    </lineage>
</organism>
<keyword evidence="2" id="KW-1185">Reference proteome</keyword>
<comment type="caution">
    <text evidence="1">The sequence shown here is derived from an EMBL/GenBank/DDBJ whole genome shotgun (WGS) entry which is preliminary data.</text>
</comment>
<dbReference type="EMBL" id="JASBWU010000006">
    <property type="protein sequence ID" value="KAJ9120769.1"/>
    <property type="molecule type" value="Genomic_DNA"/>
</dbReference>
<evidence type="ECO:0000313" key="2">
    <source>
        <dbReference type="Proteomes" id="UP001243375"/>
    </source>
</evidence>
<proteinExistence type="predicted"/>
<sequence length="98" mass="11539">MDPDKLARAINQTTWSPKYEQILQEPYNYLSSIPGKEIRSKLIEAFNTWLNVPEEDLSIVKNVAYQELFKFRRRKRDEQDSTPAKDSEVYLDEVITGE</sequence>
<name>A0ACC2XBH1_9TREE</name>
<reference evidence="1" key="1">
    <citation type="submission" date="2023-04" db="EMBL/GenBank/DDBJ databases">
        <title>Draft Genome sequencing of Naganishia species isolated from polar environments using Oxford Nanopore Technology.</title>
        <authorList>
            <person name="Leo P."/>
            <person name="Venkateswaran K."/>
        </authorList>
    </citation>
    <scope>NUCLEOTIDE SEQUENCE</scope>
    <source>
        <strain evidence="1">MNA-CCFEE 5425</strain>
    </source>
</reference>
<accession>A0ACC2XBH1</accession>